<feature type="transmembrane region" description="Helical" evidence="1">
    <location>
        <begin position="102"/>
        <end position="120"/>
    </location>
</feature>
<keyword evidence="3" id="KW-1185">Reference proteome</keyword>
<evidence type="ECO:0000313" key="3">
    <source>
        <dbReference type="Proteomes" id="UP001589733"/>
    </source>
</evidence>
<comment type="caution">
    <text evidence="2">The sequence shown here is derived from an EMBL/GenBank/DDBJ whole genome shotgun (WGS) entry which is preliminary data.</text>
</comment>
<feature type="transmembrane region" description="Helical" evidence="1">
    <location>
        <begin position="22"/>
        <end position="40"/>
    </location>
</feature>
<gene>
    <name evidence="2" type="ORF">ACFFLM_12500</name>
</gene>
<keyword evidence="1" id="KW-1133">Transmembrane helix</keyword>
<keyword evidence="1" id="KW-0812">Transmembrane</keyword>
<evidence type="ECO:0008006" key="4">
    <source>
        <dbReference type="Google" id="ProtNLM"/>
    </source>
</evidence>
<protein>
    <recommendedName>
        <fullName evidence="4">Yip1 domain-containing protein</fullName>
    </recommendedName>
</protein>
<keyword evidence="1" id="KW-0472">Membrane</keyword>
<feature type="transmembrane region" description="Helical" evidence="1">
    <location>
        <begin position="132"/>
        <end position="153"/>
    </location>
</feature>
<feature type="transmembrane region" description="Helical" evidence="1">
    <location>
        <begin position="52"/>
        <end position="72"/>
    </location>
</feature>
<accession>A0ABV6AZ47</accession>
<evidence type="ECO:0000313" key="2">
    <source>
        <dbReference type="EMBL" id="MFB9992788.1"/>
    </source>
</evidence>
<name>A0ABV6AZ47_9DEIO</name>
<dbReference type="EMBL" id="JBHLYR010000038">
    <property type="protein sequence ID" value="MFB9992788.1"/>
    <property type="molecule type" value="Genomic_DNA"/>
</dbReference>
<dbReference type="Proteomes" id="UP001589733">
    <property type="component" value="Unassembled WGS sequence"/>
</dbReference>
<dbReference type="RefSeq" id="WP_380010340.1">
    <property type="nucleotide sequence ID" value="NZ_JBHLYR010000038.1"/>
</dbReference>
<evidence type="ECO:0000256" key="1">
    <source>
        <dbReference type="SAM" id="Phobius"/>
    </source>
</evidence>
<proteinExistence type="predicted"/>
<sequence>MELLQAVHGYQFFGAWAKLTPTPYALVTLVLFVWSIFPALKGAVHSSFTVGLRVTWFFTLLPAAVTGILLALNGLKVPSATAAAGGLTKYGFEPDPSRNWEHWMYSLFALMSLYVLEILVRGKLIEHRVGLRFLPVVTLFLYGVAYMIGRVAVLPGSTPGT</sequence>
<reference evidence="2 3" key="1">
    <citation type="submission" date="2024-09" db="EMBL/GenBank/DDBJ databases">
        <authorList>
            <person name="Sun Q."/>
            <person name="Mori K."/>
        </authorList>
    </citation>
    <scope>NUCLEOTIDE SEQUENCE [LARGE SCALE GENOMIC DNA]</scope>
    <source>
        <strain evidence="2 3">JCM 13503</strain>
    </source>
</reference>
<organism evidence="2 3">
    <name type="scientific">Deinococcus oregonensis</name>
    <dbReference type="NCBI Taxonomy" id="1805970"/>
    <lineage>
        <taxon>Bacteria</taxon>
        <taxon>Thermotogati</taxon>
        <taxon>Deinococcota</taxon>
        <taxon>Deinococci</taxon>
        <taxon>Deinococcales</taxon>
        <taxon>Deinococcaceae</taxon>
        <taxon>Deinococcus</taxon>
    </lineage>
</organism>